<evidence type="ECO:0000256" key="1">
    <source>
        <dbReference type="ARBA" id="ARBA00004123"/>
    </source>
</evidence>
<dbReference type="CDD" id="cd11444">
    <property type="entry name" value="bHLH_AtIBH1_like"/>
    <property type="match status" value="1"/>
</dbReference>
<dbReference type="InterPro" id="IPR044549">
    <property type="entry name" value="bHLH_AtIBH1-like"/>
</dbReference>
<accession>A0A7N0VFX3</accession>
<feature type="region of interest" description="Disordered" evidence="5">
    <location>
        <begin position="33"/>
        <end position="54"/>
    </location>
</feature>
<evidence type="ECO:0000256" key="2">
    <source>
        <dbReference type="ARBA" id="ARBA00023015"/>
    </source>
</evidence>
<keyword evidence="2" id="KW-0805">Transcription regulation</keyword>
<reference evidence="6" key="1">
    <citation type="submission" date="2021-01" db="UniProtKB">
        <authorList>
            <consortium name="EnsemblPlants"/>
        </authorList>
    </citation>
    <scope>IDENTIFICATION</scope>
</reference>
<comment type="subcellular location">
    <subcellularLocation>
        <location evidence="1">Nucleus</location>
    </subcellularLocation>
</comment>
<dbReference type="InterPro" id="IPR044660">
    <property type="entry name" value="IBH1-like"/>
</dbReference>
<evidence type="ECO:0000256" key="5">
    <source>
        <dbReference type="SAM" id="MobiDB-lite"/>
    </source>
</evidence>
<dbReference type="GO" id="GO:0006355">
    <property type="term" value="P:regulation of DNA-templated transcription"/>
    <property type="evidence" value="ECO:0007669"/>
    <property type="project" value="InterPro"/>
</dbReference>
<dbReference type="OMA" id="NHQIPNS"/>
<dbReference type="GO" id="GO:0005634">
    <property type="term" value="C:nucleus"/>
    <property type="evidence" value="ECO:0007669"/>
    <property type="project" value="UniProtKB-SubCell"/>
</dbReference>
<dbReference type="PANTHER" id="PTHR33124:SF39">
    <property type="entry name" value="TRANSCRIPTION FACTOR UPBEAT1"/>
    <property type="match status" value="1"/>
</dbReference>
<dbReference type="PANTHER" id="PTHR33124">
    <property type="entry name" value="TRANSCRIPTION FACTOR IBH1-LIKE 1"/>
    <property type="match status" value="1"/>
</dbReference>
<dbReference type="Gramene" id="Kaladp0746s0006.1.v1.1">
    <property type="protein sequence ID" value="Kaladp0746s0006.1.v1.1.CDS.1"/>
    <property type="gene ID" value="Kaladp0746s0006.v1.1"/>
</dbReference>
<name>A0A7N0VFX3_KALFE</name>
<keyword evidence="7" id="KW-1185">Reference proteome</keyword>
<proteinExistence type="predicted"/>
<evidence type="ECO:0000313" key="7">
    <source>
        <dbReference type="Proteomes" id="UP000594263"/>
    </source>
</evidence>
<evidence type="ECO:0000313" key="6">
    <source>
        <dbReference type="EnsemblPlants" id="Kaladp0746s0006.1.v1.1.CDS.1"/>
    </source>
</evidence>
<dbReference type="Proteomes" id="UP000594263">
    <property type="component" value="Unplaced"/>
</dbReference>
<keyword evidence="3" id="KW-0804">Transcription</keyword>
<dbReference type="AlphaFoldDB" id="A0A7N0VFX3"/>
<dbReference type="EnsemblPlants" id="Kaladp0746s0006.1.v1.1">
    <property type="protein sequence ID" value="Kaladp0746s0006.1.v1.1.CDS.1"/>
    <property type="gene ID" value="Kaladp0746s0006.v1.1"/>
</dbReference>
<organism evidence="6 7">
    <name type="scientific">Kalanchoe fedtschenkoi</name>
    <name type="common">Lavender scallops</name>
    <name type="synonym">South American air plant</name>
    <dbReference type="NCBI Taxonomy" id="63787"/>
    <lineage>
        <taxon>Eukaryota</taxon>
        <taxon>Viridiplantae</taxon>
        <taxon>Streptophyta</taxon>
        <taxon>Embryophyta</taxon>
        <taxon>Tracheophyta</taxon>
        <taxon>Spermatophyta</taxon>
        <taxon>Magnoliopsida</taxon>
        <taxon>eudicotyledons</taxon>
        <taxon>Gunneridae</taxon>
        <taxon>Pentapetalae</taxon>
        <taxon>Saxifragales</taxon>
        <taxon>Crassulaceae</taxon>
        <taxon>Kalanchoe</taxon>
    </lineage>
</organism>
<keyword evidence="4" id="KW-0539">Nucleus</keyword>
<protein>
    <submittedName>
        <fullName evidence="6">Uncharacterized protein</fullName>
    </submittedName>
</protein>
<sequence length="121" mass="13515">MPSPSIDFKMVEQESKTPNLEILPSPRMSIKMKNKLKRRRSSPPSSRAVEQVLEGSKRKWSSSGGVLGRRVETLKGLIPYSHESIGVEGLFRETADYILALQLKVRVMQTMIDLLSNSGGD</sequence>
<evidence type="ECO:0000256" key="4">
    <source>
        <dbReference type="ARBA" id="ARBA00023242"/>
    </source>
</evidence>
<evidence type="ECO:0000256" key="3">
    <source>
        <dbReference type="ARBA" id="ARBA00023163"/>
    </source>
</evidence>